<reference evidence="1" key="1">
    <citation type="submission" date="2022-12" db="EMBL/GenBank/DDBJ databases">
        <authorList>
            <person name="Alioto T."/>
            <person name="Alioto T."/>
            <person name="Gomez Garrido J."/>
        </authorList>
    </citation>
    <scope>NUCLEOTIDE SEQUENCE</scope>
</reference>
<dbReference type="Proteomes" id="UP001178461">
    <property type="component" value="Chromosome 2"/>
</dbReference>
<gene>
    <name evidence="1" type="ORF">PODLI_1B029661</name>
</gene>
<keyword evidence="2" id="KW-1185">Reference proteome</keyword>
<name>A0AA35P1D6_9SAUR</name>
<organism evidence="1 2">
    <name type="scientific">Podarcis lilfordi</name>
    <name type="common">Lilford's wall lizard</name>
    <dbReference type="NCBI Taxonomy" id="74358"/>
    <lineage>
        <taxon>Eukaryota</taxon>
        <taxon>Metazoa</taxon>
        <taxon>Chordata</taxon>
        <taxon>Craniata</taxon>
        <taxon>Vertebrata</taxon>
        <taxon>Euteleostomi</taxon>
        <taxon>Lepidosauria</taxon>
        <taxon>Squamata</taxon>
        <taxon>Bifurcata</taxon>
        <taxon>Unidentata</taxon>
        <taxon>Episquamata</taxon>
        <taxon>Laterata</taxon>
        <taxon>Lacertibaenia</taxon>
        <taxon>Lacertidae</taxon>
        <taxon>Podarcis</taxon>
    </lineage>
</organism>
<sequence length="60" mass="7090">MLWKVAETPLARTNHYDLDNYKAKKFHLCNIMESLGDEGQTQSWRETYLQKVTDVAPKFE</sequence>
<dbReference type="AlphaFoldDB" id="A0AA35P1D6"/>
<protein>
    <submittedName>
        <fullName evidence="1">Uncharacterized protein</fullName>
    </submittedName>
</protein>
<evidence type="ECO:0000313" key="2">
    <source>
        <dbReference type="Proteomes" id="UP001178461"/>
    </source>
</evidence>
<evidence type="ECO:0000313" key="1">
    <source>
        <dbReference type="EMBL" id="CAI5768728.1"/>
    </source>
</evidence>
<feature type="non-terminal residue" evidence="1">
    <location>
        <position position="60"/>
    </location>
</feature>
<accession>A0AA35P1D6</accession>
<dbReference type="EMBL" id="OX395127">
    <property type="protein sequence ID" value="CAI5768728.1"/>
    <property type="molecule type" value="Genomic_DNA"/>
</dbReference>
<proteinExistence type="predicted"/>